<keyword evidence="4" id="KW-1185">Reference proteome</keyword>
<evidence type="ECO:0000313" key="3">
    <source>
        <dbReference type="EnsemblMetazoa" id="ENSAATROPP007526"/>
    </source>
</evidence>
<organism evidence="3 4">
    <name type="scientific">Anopheles atroparvus</name>
    <name type="common">European mosquito</name>
    <dbReference type="NCBI Taxonomy" id="41427"/>
    <lineage>
        <taxon>Eukaryota</taxon>
        <taxon>Metazoa</taxon>
        <taxon>Ecdysozoa</taxon>
        <taxon>Arthropoda</taxon>
        <taxon>Hexapoda</taxon>
        <taxon>Insecta</taxon>
        <taxon>Pterygota</taxon>
        <taxon>Neoptera</taxon>
        <taxon>Endopterygota</taxon>
        <taxon>Diptera</taxon>
        <taxon>Nematocera</taxon>
        <taxon>Culicoidea</taxon>
        <taxon>Culicidae</taxon>
        <taxon>Anophelinae</taxon>
        <taxon>Anopheles</taxon>
    </lineage>
</organism>
<evidence type="ECO:0000256" key="1">
    <source>
        <dbReference type="SAM" id="SignalP"/>
    </source>
</evidence>
<dbReference type="EnsemblMetazoa" id="ENSAATROPT008366">
    <property type="protein sequence ID" value="ENSAATROPP007526"/>
    <property type="gene ID" value="ENSAATROPG006816"/>
</dbReference>
<dbReference type="InterPro" id="IPR036084">
    <property type="entry name" value="Ser_inhib-like_sf"/>
</dbReference>
<dbReference type="Gene3D" id="2.10.25.10">
    <property type="entry name" value="Laminin"/>
    <property type="match status" value="1"/>
</dbReference>
<dbReference type="CDD" id="cd19941">
    <property type="entry name" value="TIL"/>
    <property type="match status" value="1"/>
</dbReference>
<dbReference type="AlphaFoldDB" id="A0AAG5D8P9"/>
<dbReference type="Proteomes" id="UP000075880">
    <property type="component" value="Unassembled WGS sequence"/>
</dbReference>
<sequence>MWVRCLLAVALAALTLAIAHSQDCTGLHEEYFNCTSPCQKSCSTRAETVENCRGSCVSGCFCSAGYFRREDSLCVRSWACSNEASKRKPGKLSRNRLE</sequence>
<evidence type="ECO:0000313" key="4">
    <source>
        <dbReference type="Proteomes" id="UP000075880"/>
    </source>
</evidence>
<feature type="domain" description="TIL" evidence="2">
    <location>
        <begin position="28"/>
        <end position="80"/>
    </location>
</feature>
<dbReference type="SUPFAM" id="SSF57567">
    <property type="entry name" value="Serine protease inhibitors"/>
    <property type="match status" value="1"/>
</dbReference>
<evidence type="ECO:0000259" key="2">
    <source>
        <dbReference type="Pfam" id="PF01826"/>
    </source>
</evidence>
<dbReference type="Pfam" id="PF01826">
    <property type="entry name" value="TIL"/>
    <property type="match status" value="1"/>
</dbReference>
<dbReference type="InterPro" id="IPR002919">
    <property type="entry name" value="TIL_dom"/>
</dbReference>
<protein>
    <recommendedName>
        <fullName evidence="2">TIL domain-containing protein</fullName>
    </recommendedName>
</protein>
<accession>A0AAG5D8P9</accession>
<proteinExistence type="predicted"/>
<feature type="signal peptide" evidence="1">
    <location>
        <begin position="1"/>
        <end position="21"/>
    </location>
</feature>
<feature type="chain" id="PRO_5042497455" description="TIL domain-containing protein" evidence="1">
    <location>
        <begin position="22"/>
        <end position="98"/>
    </location>
</feature>
<reference evidence="3" key="1">
    <citation type="submission" date="2024-04" db="UniProtKB">
        <authorList>
            <consortium name="EnsemblMetazoa"/>
        </authorList>
    </citation>
    <scope>IDENTIFICATION</scope>
    <source>
        <strain evidence="3">EBRO</strain>
    </source>
</reference>
<name>A0AAG5D8P9_ANOAO</name>
<keyword evidence="1" id="KW-0732">Signal</keyword>